<dbReference type="Proteomes" id="UP000792457">
    <property type="component" value="Unassembled WGS sequence"/>
</dbReference>
<evidence type="ECO:0000256" key="12">
    <source>
        <dbReference type="PROSITE-ProRule" id="PRU01263"/>
    </source>
</evidence>
<evidence type="ECO:0000313" key="15">
    <source>
        <dbReference type="EMBL" id="KAG8225620.1"/>
    </source>
</evidence>
<dbReference type="PROSITE" id="PS50157">
    <property type="entry name" value="ZINC_FINGER_C2H2_2"/>
    <property type="match status" value="7"/>
</dbReference>
<feature type="domain" description="C2H2-type" evidence="13">
    <location>
        <begin position="288"/>
        <end position="315"/>
    </location>
</feature>
<reference evidence="15" key="1">
    <citation type="submission" date="2013-04" db="EMBL/GenBank/DDBJ databases">
        <authorList>
            <person name="Qu J."/>
            <person name="Murali S.C."/>
            <person name="Bandaranaike D."/>
            <person name="Bellair M."/>
            <person name="Blankenburg K."/>
            <person name="Chao H."/>
            <person name="Dinh H."/>
            <person name="Doddapaneni H."/>
            <person name="Downs B."/>
            <person name="Dugan-Rocha S."/>
            <person name="Elkadiri S."/>
            <person name="Gnanaolivu R.D."/>
            <person name="Hernandez B."/>
            <person name="Javaid M."/>
            <person name="Jayaseelan J.C."/>
            <person name="Lee S."/>
            <person name="Li M."/>
            <person name="Ming W."/>
            <person name="Munidasa M."/>
            <person name="Muniz J."/>
            <person name="Nguyen L."/>
            <person name="Ongeri F."/>
            <person name="Osuji N."/>
            <person name="Pu L.-L."/>
            <person name="Puazo M."/>
            <person name="Qu C."/>
            <person name="Quiroz J."/>
            <person name="Raj R."/>
            <person name="Weissenberger G."/>
            <person name="Xin Y."/>
            <person name="Zou X."/>
            <person name="Han Y."/>
            <person name="Richards S."/>
            <person name="Worley K."/>
            <person name="Muzny D."/>
            <person name="Gibbs R."/>
        </authorList>
    </citation>
    <scope>NUCLEOTIDE SEQUENCE</scope>
    <source>
        <strain evidence="15">Sampled in the wild</strain>
    </source>
</reference>
<feature type="binding site" evidence="12">
    <location>
        <position position="12"/>
    </location>
    <ligand>
        <name>Zn(2+)</name>
        <dbReference type="ChEBI" id="CHEBI:29105"/>
    </ligand>
</feature>
<evidence type="ECO:0000256" key="3">
    <source>
        <dbReference type="ARBA" id="ARBA00022723"/>
    </source>
</evidence>
<dbReference type="PANTHER" id="PTHR14003:SF23">
    <property type="entry name" value="ZINC FINGER PROTEIN 143"/>
    <property type="match status" value="1"/>
</dbReference>
<dbReference type="GO" id="GO:0008270">
    <property type="term" value="F:zinc ion binding"/>
    <property type="evidence" value="ECO:0007669"/>
    <property type="project" value="UniProtKB-UniRule"/>
</dbReference>
<dbReference type="OrthoDB" id="6077919at2759"/>
<dbReference type="GO" id="GO:0000785">
    <property type="term" value="C:chromatin"/>
    <property type="evidence" value="ECO:0007669"/>
    <property type="project" value="TreeGrafter"/>
</dbReference>
<gene>
    <name evidence="15" type="ORF">J437_LFUL004191</name>
</gene>
<keyword evidence="7" id="KW-0805">Transcription regulation</keyword>
<feature type="domain" description="C2H2-type" evidence="13">
    <location>
        <begin position="399"/>
        <end position="426"/>
    </location>
</feature>
<evidence type="ECO:0000259" key="14">
    <source>
        <dbReference type="PROSITE" id="PS51915"/>
    </source>
</evidence>
<feature type="domain" description="C2H2-type" evidence="13">
    <location>
        <begin position="427"/>
        <end position="454"/>
    </location>
</feature>
<evidence type="ECO:0000256" key="10">
    <source>
        <dbReference type="ARBA" id="ARBA00023242"/>
    </source>
</evidence>
<evidence type="ECO:0000256" key="1">
    <source>
        <dbReference type="ARBA" id="ARBA00004123"/>
    </source>
</evidence>
<dbReference type="Gene3D" id="3.30.160.60">
    <property type="entry name" value="Classic Zinc Finger"/>
    <property type="match status" value="7"/>
</dbReference>
<evidence type="ECO:0000313" key="16">
    <source>
        <dbReference type="Proteomes" id="UP000792457"/>
    </source>
</evidence>
<dbReference type="GO" id="GO:0031519">
    <property type="term" value="C:PcG protein complex"/>
    <property type="evidence" value="ECO:0007669"/>
    <property type="project" value="TreeGrafter"/>
</dbReference>
<feature type="binding site" evidence="12">
    <location>
        <position position="15"/>
    </location>
    <ligand>
        <name>Zn(2+)</name>
        <dbReference type="ChEBI" id="CHEBI:29105"/>
    </ligand>
</feature>
<dbReference type="GO" id="GO:0000981">
    <property type="term" value="F:DNA-binding transcription factor activity, RNA polymerase II-specific"/>
    <property type="evidence" value="ECO:0007669"/>
    <property type="project" value="TreeGrafter"/>
</dbReference>
<accession>A0A8K0NV07</accession>
<evidence type="ECO:0000256" key="8">
    <source>
        <dbReference type="ARBA" id="ARBA00023125"/>
    </source>
</evidence>
<evidence type="ECO:0000256" key="5">
    <source>
        <dbReference type="ARBA" id="ARBA00022771"/>
    </source>
</evidence>
<dbReference type="FunFam" id="3.30.160.60:FF:001111">
    <property type="entry name" value="Zinc finger protein 92 homolog"/>
    <property type="match status" value="1"/>
</dbReference>
<keyword evidence="4" id="KW-0677">Repeat</keyword>
<dbReference type="FunFam" id="3.30.160.60:FF:000110">
    <property type="entry name" value="Zinc finger protein-like"/>
    <property type="match status" value="1"/>
</dbReference>
<keyword evidence="3 12" id="KW-0479">Metal-binding</keyword>
<evidence type="ECO:0000256" key="6">
    <source>
        <dbReference type="ARBA" id="ARBA00022833"/>
    </source>
</evidence>
<feature type="domain" description="C2H2-type" evidence="13">
    <location>
        <begin position="315"/>
        <end position="342"/>
    </location>
</feature>
<feature type="domain" description="C2H2-type" evidence="13">
    <location>
        <begin position="371"/>
        <end position="398"/>
    </location>
</feature>
<keyword evidence="9" id="KW-0804">Transcription</keyword>
<dbReference type="EMBL" id="KZ308244">
    <property type="protein sequence ID" value="KAG8225620.1"/>
    <property type="molecule type" value="Genomic_DNA"/>
</dbReference>
<feature type="binding site" evidence="12">
    <location>
        <position position="59"/>
    </location>
    <ligand>
        <name>Zn(2+)</name>
        <dbReference type="ChEBI" id="CHEBI:29105"/>
    </ligand>
</feature>
<comment type="similarity">
    <text evidence="2">Belongs to the krueppel C2H2-type zinc-finger protein family.</text>
</comment>
<evidence type="ECO:0000256" key="7">
    <source>
        <dbReference type="ARBA" id="ARBA00023015"/>
    </source>
</evidence>
<dbReference type="GO" id="GO:0045893">
    <property type="term" value="P:positive regulation of DNA-templated transcription"/>
    <property type="evidence" value="ECO:0007669"/>
    <property type="project" value="UniProtKB-ARBA"/>
</dbReference>
<dbReference type="Pfam" id="PF00096">
    <property type="entry name" value="zf-C2H2"/>
    <property type="match status" value="6"/>
</dbReference>
<evidence type="ECO:0000256" key="9">
    <source>
        <dbReference type="ARBA" id="ARBA00023163"/>
    </source>
</evidence>
<dbReference type="FunFam" id="3.30.160.60:FF:000706">
    <property type="entry name" value="Zinc finger protein"/>
    <property type="match status" value="1"/>
</dbReference>
<comment type="subcellular location">
    <subcellularLocation>
        <location evidence="1">Nucleus</location>
    </subcellularLocation>
</comment>
<dbReference type="SUPFAM" id="SSF57716">
    <property type="entry name" value="Glucocorticoid receptor-like (DNA-binding domain)"/>
    <property type="match status" value="1"/>
</dbReference>
<dbReference type="InterPro" id="IPR036236">
    <property type="entry name" value="Znf_C2H2_sf"/>
</dbReference>
<keyword evidence="6 12" id="KW-0862">Zinc</keyword>
<dbReference type="FunFam" id="3.30.160.60:FF:000620">
    <property type="entry name" value="Zinc finger protein 263"/>
    <property type="match status" value="1"/>
</dbReference>
<feature type="domain" description="ZAD" evidence="14">
    <location>
        <begin position="10"/>
        <end position="86"/>
    </location>
</feature>
<protein>
    <submittedName>
        <fullName evidence="15">Uncharacterized protein</fullName>
    </submittedName>
</protein>
<dbReference type="InterPro" id="IPR012934">
    <property type="entry name" value="Znf_AD"/>
</dbReference>
<dbReference type="InterPro" id="IPR013087">
    <property type="entry name" value="Znf_C2H2_type"/>
</dbReference>
<organism evidence="15 16">
    <name type="scientific">Ladona fulva</name>
    <name type="common">Scarce chaser dragonfly</name>
    <name type="synonym">Libellula fulva</name>
    <dbReference type="NCBI Taxonomy" id="123851"/>
    <lineage>
        <taxon>Eukaryota</taxon>
        <taxon>Metazoa</taxon>
        <taxon>Ecdysozoa</taxon>
        <taxon>Arthropoda</taxon>
        <taxon>Hexapoda</taxon>
        <taxon>Insecta</taxon>
        <taxon>Pterygota</taxon>
        <taxon>Palaeoptera</taxon>
        <taxon>Odonata</taxon>
        <taxon>Epiprocta</taxon>
        <taxon>Anisoptera</taxon>
        <taxon>Libelluloidea</taxon>
        <taxon>Libellulidae</taxon>
        <taxon>Ladona</taxon>
    </lineage>
</organism>
<evidence type="ECO:0000256" key="4">
    <source>
        <dbReference type="ARBA" id="ARBA00022737"/>
    </source>
</evidence>
<keyword evidence="10" id="KW-0539">Nucleus</keyword>
<evidence type="ECO:0000256" key="11">
    <source>
        <dbReference type="PROSITE-ProRule" id="PRU00042"/>
    </source>
</evidence>
<keyword evidence="5 11" id="KW-0863">Zinc-finger</keyword>
<dbReference type="PANTHER" id="PTHR14003">
    <property type="entry name" value="TRANSCRIPTIONAL REPRESSOR PROTEIN YY"/>
    <property type="match status" value="1"/>
</dbReference>
<dbReference type="PROSITE" id="PS00028">
    <property type="entry name" value="ZINC_FINGER_C2H2_1"/>
    <property type="match status" value="7"/>
</dbReference>
<dbReference type="SMART" id="SM00355">
    <property type="entry name" value="ZnF_C2H2"/>
    <property type="match status" value="7"/>
</dbReference>
<proteinExistence type="inferred from homology"/>
<dbReference type="Pfam" id="PF07776">
    <property type="entry name" value="zf-AD"/>
    <property type="match status" value="1"/>
</dbReference>
<name>A0A8K0NV07_LADFU</name>
<evidence type="ECO:0000259" key="13">
    <source>
        <dbReference type="PROSITE" id="PS50157"/>
    </source>
</evidence>
<keyword evidence="16" id="KW-1185">Reference proteome</keyword>
<dbReference type="GO" id="GO:0005667">
    <property type="term" value="C:transcription regulator complex"/>
    <property type="evidence" value="ECO:0007669"/>
    <property type="project" value="TreeGrafter"/>
</dbReference>
<reference evidence="15" key="2">
    <citation type="submission" date="2017-10" db="EMBL/GenBank/DDBJ databases">
        <title>Ladona fulva Genome sequencing and assembly.</title>
        <authorList>
            <person name="Murali S."/>
            <person name="Richards S."/>
            <person name="Bandaranaike D."/>
            <person name="Bellair M."/>
            <person name="Blankenburg K."/>
            <person name="Chao H."/>
            <person name="Dinh H."/>
            <person name="Doddapaneni H."/>
            <person name="Dugan-Rocha S."/>
            <person name="Elkadiri S."/>
            <person name="Gnanaolivu R."/>
            <person name="Hernandez B."/>
            <person name="Skinner E."/>
            <person name="Javaid M."/>
            <person name="Lee S."/>
            <person name="Li M."/>
            <person name="Ming W."/>
            <person name="Munidasa M."/>
            <person name="Muniz J."/>
            <person name="Nguyen L."/>
            <person name="Hughes D."/>
            <person name="Osuji N."/>
            <person name="Pu L.-L."/>
            <person name="Puazo M."/>
            <person name="Qu C."/>
            <person name="Quiroz J."/>
            <person name="Raj R."/>
            <person name="Weissenberger G."/>
            <person name="Xin Y."/>
            <person name="Zou X."/>
            <person name="Han Y."/>
            <person name="Worley K."/>
            <person name="Muzny D."/>
            <person name="Gibbs R."/>
        </authorList>
    </citation>
    <scope>NUCLEOTIDE SEQUENCE</scope>
    <source>
        <strain evidence="15">Sampled in the wild</strain>
    </source>
</reference>
<comment type="caution">
    <text evidence="15">The sequence shown here is derived from an EMBL/GenBank/DDBJ whole genome shotgun (WGS) entry which is preliminary data.</text>
</comment>
<dbReference type="SUPFAM" id="SSF57667">
    <property type="entry name" value="beta-beta-alpha zinc fingers"/>
    <property type="match status" value="4"/>
</dbReference>
<evidence type="ECO:0000256" key="2">
    <source>
        <dbReference type="ARBA" id="ARBA00006991"/>
    </source>
</evidence>
<sequence length="458" mass="53555">MKMNETSIKTLCRICLSNSYLYSNIYVGQSTDSDPIYEVINYVYDLEISVDDGLPEYVCQECLAIVRDFKIYKANAHKAKSELILLKEKMENVFVKQEEGKGEYFDGKPNDEEIPSFDHEKISDNQVFIKEEKDSVSSNSDNDIVSSGYHGNIMEPETCIREVTSEEDYQLNTEFQSMIHNHEKVIMAEEEMLQERPKRLRRCREVNQQQCKRLQMSSEVYDGVRLTGDYSLNDSNLSVGGESISESSEKTSKDRVPRSRKCSVCGLRFNKLSELSKHQMTHRDEMPYECAVCKKRFREKGKMNKHQQVHERIKFECEQCGMKFLEEATLTKHQMMHKGKKTYPCTECGKVFTKQCHLNTHQMMHRGERPFECRQCGKHFREKSKLNKHELIHTGERAFACEECGKRFTYKYNLDAHKVVHLEEKPFGCVQCGKRFAFKKYLIRHQVVHAGDKQHLLC</sequence>
<feature type="domain" description="C2H2-type" evidence="13">
    <location>
        <begin position="343"/>
        <end position="370"/>
    </location>
</feature>
<dbReference type="GO" id="GO:0000978">
    <property type="term" value="F:RNA polymerase II cis-regulatory region sequence-specific DNA binding"/>
    <property type="evidence" value="ECO:0007669"/>
    <property type="project" value="TreeGrafter"/>
</dbReference>
<dbReference type="PROSITE" id="PS51915">
    <property type="entry name" value="ZAD"/>
    <property type="match status" value="1"/>
</dbReference>
<feature type="binding site" evidence="12">
    <location>
        <position position="62"/>
    </location>
    <ligand>
        <name>Zn(2+)</name>
        <dbReference type="ChEBI" id="CHEBI:29105"/>
    </ligand>
</feature>
<feature type="domain" description="C2H2-type" evidence="13">
    <location>
        <begin position="260"/>
        <end position="287"/>
    </location>
</feature>
<dbReference type="FunFam" id="3.30.160.60:FF:001732">
    <property type="entry name" value="Zgc:162936"/>
    <property type="match status" value="1"/>
</dbReference>
<dbReference type="Gene3D" id="3.40.1800.20">
    <property type="match status" value="1"/>
</dbReference>
<keyword evidence="8" id="KW-0238">DNA-binding</keyword>
<dbReference type="AlphaFoldDB" id="A0A8K0NV07"/>